<keyword evidence="1" id="KW-1199">Hemostasis impairing toxin</keyword>
<feature type="binding site" evidence="3">
    <location>
        <position position="447"/>
    </location>
    <ligand>
        <name>L-glutamate</name>
        <dbReference type="ChEBI" id="CHEBI:29985"/>
    </ligand>
</feature>
<feature type="binding site" evidence="3">
    <location>
        <begin position="372"/>
        <end position="374"/>
    </location>
    <ligand>
        <name>L-glutamate</name>
        <dbReference type="ChEBI" id="CHEBI:29985"/>
    </ligand>
</feature>
<reference evidence="4" key="2">
    <citation type="submission" date="2020-05" db="UniProtKB">
        <authorList>
            <consortium name="EnsemblMetazoa"/>
        </authorList>
    </citation>
    <scope>IDENTIFICATION</scope>
    <source>
        <strain evidence="4">IAEA</strain>
    </source>
</reference>
<dbReference type="FunFam" id="1.10.246.130:FF:000001">
    <property type="entry name" value="Gamma-glutamyltransferase 5 isoform 1"/>
    <property type="match status" value="1"/>
</dbReference>
<protein>
    <recommendedName>
        <fullName evidence="6">Gamma-glutamyltransferase</fullName>
    </recommendedName>
</protein>
<dbReference type="PANTHER" id="PTHR11686">
    <property type="entry name" value="GAMMA GLUTAMYL TRANSPEPTIDASE"/>
    <property type="match status" value="1"/>
</dbReference>
<accession>A0A1B0AJ47</accession>
<keyword evidence="1" id="KW-1202">Platelet aggregation activating toxin</keyword>
<dbReference type="GO" id="GO:0036374">
    <property type="term" value="F:glutathione hydrolase activity"/>
    <property type="evidence" value="ECO:0007669"/>
    <property type="project" value="InterPro"/>
</dbReference>
<keyword evidence="1" id="KW-0800">Toxin</keyword>
<evidence type="ECO:0000256" key="1">
    <source>
        <dbReference type="ARBA" id="ARBA00084097"/>
    </source>
</evidence>
<reference evidence="5" key="1">
    <citation type="submission" date="2014-03" db="EMBL/GenBank/DDBJ databases">
        <authorList>
            <person name="Aksoy S."/>
            <person name="Warren W."/>
            <person name="Wilson R.K."/>
        </authorList>
    </citation>
    <scope>NUCLEOTIDE SEQUENCE [LARGE SCALE GENOMIC DNA]</scope>
    <source>
        <strain evidence="5">IAEA</strain>
    </source>
</reference>
<dbReference type="PRINTS" id="PR01210">
    <property type="entry name" value="GGTRANSPTASE"/>
</dbReference>
<dbReference type="FunFam" id="3.60.20.40:FF:000001">
    <property type="entry name" value="Gamma-glutamyltranspeptidase 1"/>
    <property type="match status" value="1"/>
</dbReference>
<dbReference type="EnsemblMetazoa" id="GPAI047448-RA">
    <property type="protein sequence ID" value="GPAI047448-PA"/>
    <property type="gene ID" value="GPAI047448"/>
</dbReference>
<dbReference type="AlphaFoldDB" id="A0A1B0AJ47"/>
<feature type="binding site" evidence="3">
    <location>
        <begin position="424"/>
        <end position="425"/>
    </location>
    <ligand>
        <name>L-glutamate</name>
        <dbReference type="ChEBI" id="CHEBI:29985"/>
    </ligand>
</feature>
<feature type="binding site" evidence="3">
    <location>
        <position position="80"/>
    </location>
    <ligand>
        <name>L-glutamate</name>
        <dbReference type="ChEBI" id="CHEBI:29985"/>
    </ligand>
</feature>
<dbReference type="VEuPathDB" id="VectorBase:GPAI047448"/>
<keyword evidence="5" id="KW-1185">Reference proteome</keyword>
<evidence type="ECO:0008006" key="6">
    <source>
        <dbReference type="Google" id="ProtNLM"/>
    </source>
</evidence>
<dbReference type="GO" id="GO:0005886">
    <property type="term" value="C:plasma membrane"/>
    <property type="evidence" value="ECO:0007669"/>
    <property type="project" value="TreeGrafter"/>
</dbReference>
<evidence type="ECO:0000313" key="5">
    <source>
        <dbReference type="Proteomes" id="UP000092445"/>
    </source>
</evidence>
<dbReference type="Proteomes" id="UP000092445">
    <property type="component" value="Unassembled WGS sequence"/>
</dbReference>
<feature type="binding site" evidence="3">
    <location>
        <position position="396"/>
    </location>
    <ligand>
        <name>L-glutamate</name>
        <dbReference type="ChEBI" id="CHEBI:29985"/>
    </ligand>
</feature>
<evidence type="ECO:0000256" key="3">
    <source>
        <dbReference type="PIRSR" id="PIRSR600101-2"/>
    </source>
</evidence>
<dbReference type="SUPFAM" id="SSF56235">
    <property type="entry name" value="N-terminal nucleophile aminohydrolases (Ntn hydrolases)"/>
    <property type="match status" value="1"/>
</dbReference>
<dbReference type="Gene3D" id="1.10.246.130">
    <property type="match status" value="1"/>
</dbReference>
<name>A0A1B0AJ47_GLOPL</name>
<proteinExistence type="predicted"/>
<dbReference type="GO" id="GO:0006751">
    <property type="term" value="P:glutathione catabolic process"/>
    <property type="evidence" value="ECO:0007669"/>
    <property type="project" value="InterPro"/>
</dbReference>
<dbReference type="InterPro" id="IPR000101">
    <property type="entry name" value="GGT_peptidase"/>
</dbReference>
<dbReference type="InterPro" id="IPR043138">
    <property type="entry name" value="GGT_lsub"/>
</dbReference>
<dbReference type="InterPro" id="IPR043137">
    <property type="entry name" value="GGT_ssub_C"/>
</dbReference>
<dbReference type="Gene3D" id="3.60.20.40">
    <property type="match status" value="1"/>
</dbReference>
<dbReference type="Pfam" id="PF01019">
    <property type="entry name" value="G_glu_transpept"/>
    <property type="match status" value="1"/>
</dbReference>
<dbReference type="PANTHER" id="PTHR11686:SF72">
    <property type="entry name" value="GAMMA-GLUTAMYL TRANSPEPTIDASE, ISOFORM A"/>
    <property type="match status" value="1"/>
</dbReference>
<organism evidence="4 5">
    <name type="scientific">Glossina pallidipes</name>
    <name type="common">Tsetse fly</name>
    <dbReference type="NCBI Taxonomy" id="7398"/>
    <lineage>
        <taxon>Eukaryota</taxon>
        <taxon>Metazoa</taxon>
        <taxon>Ecdysozoa</taxon>
        <taxon>Arthropoda</taxon>
        <taxon>Hexapoda</taxon>
        <taxon>Insecta</taxon>
        <taxon>Pterygota</taxon>
        <taxon>Neoptera</taxon>
        <taxon>Endopterygota</taxon>
        <taxon>Diptera</taxon>
        <taxon>Brachycera</taxon>
        <taxon>Muscomorpha</taxon>
        <taxon>Hippoboscoidea</taxon>
        <taxon>Glossinidae</taxon>
        <taxon>Glossina</taxon>
    </lineage>
</organism>
<dbReference type="STRING" id="7398.A0A1B0AJ47"/>
<feature type="active site" description="Nucleophile" evidence="2">
    <location>
        <position position="354"/>
    </location>
</feature>
<dbReference type="InterPro" id="IPR029055">
    <property type="entry name" value="Ntn_hydrolases_N"/>
</dbReference>
<evidence type="ECO:0000313" key="4">
    <source>
        <dbReference type="EnsemblMetazoa" id="GPAI047448-PA"/>
    </source>
</evidence>
<evidence type="ECO:0000256" key="2">
    <source>
        <dbReference type="PIRSR" id="PIRSR600101-1"/>
    </source>
</evidence>
<sequence length="551" mass="60008">MALSLKLKKRSLVGAIVSNGLACADIGRGMLCDGGTAIDAAIATLLCEGVIVPHGMGIGGGFLATVYTKLHKRIETVIARESAPAAAHKNMFIGRSSTVGARAVAVPGEMLGYWELHQRYGRLPWKSLFQPTIKLCKEGHIVSKFLAAAIKSKEKEIRSEPSLTELFVKSDNSLCKEGDFLRRPTLAMTLERIADNGADEIYGGGKTGKLLIKDIQNMGGIITERDLMNYKVQFAKNYVEADIIGGYKLYTTPLPTSGAVLVFILNVMSGLYTDNQDIYWHRVVEAYKHAYGQRTNLGDLNNETDDGKMIKNTFENLISVQFAEKIRSLIHDNVTFSNMLYYGANFSTKEDHGTTNLAVLAPNGDAITITSTINTYFGAKIISPSTGIILNNEMDDFSTPGAVNSYGVPSSPANYIYPGKRPMSSTCPSIILDGEGNVRLLVGAAGGTKITTAVAQTIIKYLICNETLDRAVNDGRLHHQLSPMKVLVEANVPKSIVKYLQKVGHEIEMLYESRGFSALTAIGMRSGCVPEPHCDNRRTDGSAILIKQREK</sequence>